<protein>
    <submittedName>
        <fullName evidence="2">SusD/RagB family nutrient-binding outer membrane lipoprotein</fullName>
    </submittedName>
</protein>
<sequence length="479" mass="53343">MKKYINRFVAIAACSTLLASCSKKVMDKINENPNNPQDVSSKFILTDVMTSTAFNITGSDYAFYSSVYMELNAGVYSQMYDAEMRNGEPSASSTYNNTWGNQYENLYELKIARQKCGPNGVEKGNYTSLGIAQVLTGYNLAILTDLMGDVPYSEALQPGVIFQPKLDKQQALYDTVFALLDSAIINLGKTNTCSSTYLIGTQDLIYKGKASSWQKAAYGLKARYLMRLSFRNPNYQAVIDNIANSFTTSAEDFQFGYDGSSSQNPFYSLANDRWYFGSSKSLDNKLLSRKDPRDKAFFDFDPASFAPNGNVSASQSLYGGSVLISATAPTYLQSYHEIQFLKAEAYARLNDLTNAELALKNAISAAFVKVHLSTSSAQSYYASSVKPLFDANPLKEIMNQKYLAFYDDEGIEAYDDYRRLKAMGNDFITLENPLNQKGMFPLRFTYGSDDVSANKNIREAYGDGTYVYSQPVWWAGGSR</sequence>
<dbReference type="PROSITE" id="PS51257">
    <property type="entry name" value="PROKAR_LIPOPROTEIN"/>
    <property type="match status" value="1"/>
</dbReference>
<dbReference type="Gene3D" id="1.25.40.390">
    <property type="match status" value="1"/>
</dbReference>
<keyword evidence="2" id="KW-0449">Lipoprotein</keyword>
<dbReference type="InterPro" id="IPR011990">
    <property type="entry name" value="TPR-like_helical_dom_sf"/>
</dbReference>
<evidence type="ECO:0000313" key="3">
    <source>
        <dbReference type="Proteomes" id="UP001226434"/>
    </source>
</evidence>
<proteinExistence type="predicted"/>
<reference evidence="2 3" key="1">
    <citation type="submission" date="2023-05" db="EMBL/GenBank/DDBJ databases">
        <title>Genome sequence of Pinibacter sp. MAH-24.</title>
        <authorList>
            <person name="Huq M.A."/>
        </authorList>
    </citation>
    <scope>NUCLEOTIDE SEQUENCE [LARGE SCALE GENOMIC DNA]</scope>
    <source>
        <strain evidence="2 3">MAH-24</strain>
    </source>
</reference>
<evidence type="ECO:0000313" key="2">
    <source>
        <dbReference type="EMBL" id="MDI3318429.1"/>
    </source>
</evidence>
<dbReference type="Proteomes" id="UP001226434">
    <property type="component" value="Unassembled WGS sequence"/>
</dbReference>
<dbReference type="InterPro" id="IPR041662">
    <property type="entry name" value="SusD-like_2"/>
</dbReference>
<feature type="chain" id="PRO_5047020311" evidence="1">
    <location>
        <begin position="20"/>
        <end position="479"/>
    </location>
</feature>
<evidence type="ECO:0000256" key="1">
    <source>
        <dbReference type="SAM" id="SignalP"/>
    </source>
</evidence>
<keyword evidence="1" id="KW-0732">Signal</keyword>
<accession>A0ABT6R783</accession>
<comment type="caution">
    <text evidence="2">The sequence shown here is derived from an EMBL/GenBank/DDBJ whole genome shotgun (WGS) entry which is preliminary data.</text>
</comment>
<feature type="signal peptide" evidence="1">
    <location>
        <begin position="1"/>
        <end position="19"/>
    </location>
</feature>
<dbReference type="Pfam" id="PF12771">
    <property type="entry name" value="SusD-like_2"/>
    <property type="match status" value="1"/>
</dbReference>
<gene>
    <name evidence="2" type="ORF">QJ048_01530</name>
</gene>
<keyword evidence="3" id="KW-1185">Reference proteome</keyword>
<dbReference type="SUPFAM" id="SSF48452">
    <property type="entry name" value="TPR-like"/>
    <property type="match status" value="1"/>
</dbReference>
<name>A0ABT6R783_9BACT</name>
<dbReference type="RefSeq" id="WP_282332563.1">
    <property type="nucleotide sequence ID" value="NZ_JASBRG010000001.1"/>
</dbReference>
<organism evidence="2 3">
    <name type="scientific">Pinibacter soli</name>
    <dbReference type="NCBI Taxonomy" id="3044211"/>
    <lineage>
        <taxon>Bacteria</taxon>
        <taxon>Pseudomonadati</taxon>
        <taxon>Bacteroidota</taxon>
        <taxon>Chitinophagia</taxon>
        <taxon>Chitinophagales</taxon>
        <taxon>Chitinophagaceae</taxon>
        <taxon>Pinibacter</taxon>
    </lineage>
</organism>
<dbReference type="EMBL" id="JASBRG010000001">
    <property type="protein sequence ID" value="MDI3318429.1"/>
    <property type="molecule type" value="Genomic_DNA"/>
</dbReference>